<organism evidence="2 3">
    <name type="scientific">Aedoeadaptatus ivorii</name>
    <dbReference type="NCBI Taxonomy" id="54006"/>
    <lineage>
        <taxon>Bacteria</taxon>
        <taxon>Bacillati</taxon>
        <taxon>Bacillota</taxon>
        <taxon>Tissierellia</taxon>
        <taxon>Tissierellales</taxon>
        <taxon>Peptoniphilaceae</taxon>
        <taxon>Aedoeadaptatus</taxon>
    </lineage>
</organism>
<dbReference type="RefSeq" id="WP_126466222.1">
    <property type="nucleotide sequence ID" value="NZ_LR134523.1"/>
</dbReference>
<dbReference type="Proteomes" id="UP000269544">
    <property type="component" value="Chromosome"/>
</dbReference>
<dbReference type="InterPro" id="IPR023401">
    <property type="entry name" value="ODC_N"/>
</dbReference>
<proteinExistence type="inferred from homology"/>
<dbReference type="PIRSF" id="PIRSF001439">
    <property type="entry name" value="CryM"/>
    <property type="match status" value="1"/>
</dbReference>
<dbReference type="InterPro" id="IPR003462">
    <property type="entry name" value="ODC_Mu_crystall"/>
</dbReference>
<dbReference type="SUPFAM" id="SSF51735">
    <property type="entry name" value="NAD(P)-binding Rossmann-fold domains"/>
    <property type="match status" value="1"/>
</dbReference>
<evidence type="ECO:0000256" key="1">
    <source>
        <dbReference type="ARBA" id="ARBA00008903"/>
    </source>
</evidence>
<dbReference type="EMBL" id="LR134523">
    <property type="protein sequence ID" value="VEJ36327.1"/>
    <property type="molecule type" value="Genomic_DNA"/>
</dbReference>
<dbReference type="PANTHER" id="PTHR13812">
    <property type="entry name" value="KETIMINE REDUCTASE MU-CRYSTALLIN"/>
    <property type="match status" value="1"/>
</dbReference>
<dbReference type="AlphaFoldDB" id="A0A448V3H8"/>
<dbReference type="Gene3D" id="3.30.1780.10">
    <property type="entry name" value="ornithine cyclodeaminase, domain 1"/>
    <property type="match status" value="1"/>
</dbReference>
<dbReference type="GO" id="GO:0016491">
    <property type="term" value="F:oxidoreductase activity"/>
    <property type="evidence" value="ECO:0007669"/>
    <property type="project" value="UniProtKB-ARBA"/>
</dbReference>
<evidence type="ECO:0000313" key="3">
    <source>
        <dbReference type="Proteomes" id="UP000269544"/>
    </source>
</evidence>
<keyword evidence="3" id="KW-1185">Reference proteome</keyword>
<dbReference type="OrthoDB" id="9792005at2"/>
<dbReference type="PANTHER" id="PTHR13812:SF19">
    <property type="entry name" value="KETIMINE REDUCTASE MU-CRYSTALLIN"/>
    <property type="match status" value="1"/>
</dbReference>
<sequence>MEILVLNGSEVRGAMSMREWIEADKSAAAMYSKKQCDIPLRTNIDVKDAEGQALFMPGVVEGENALGIKIVSVYPNNAARNLPSLSATVLVMEKETGAVKGILDGTELTKMRTGALAGAATDLLARKDAKTFLLIGTGGQAESQLEAVLAVRDIQTAYVFNRKQEKAEAFVEGVKEHMAPYGAELIAVSDLDGVIENADVITAVTTAKEPVFEGSKVKAGCHINGMGAYTPEMIELDPEIVVRADKVFLDTVDGVMNEAGDMMQPVKDGRVGKEKLQHELGELVLEAATGRESDEEITVFKSTGSAVFDIVTAEALYQTAKSKGIGSTIAL</sequence>
<protein>
    <submittedName>
        <fullName evidence="2">Ornithine cyclodeaminase</fullName>
    </submittedName>
</protein>
<dbReference type="KEGG" id="piv:NCTC13079_01532"/>
<dbReference type="Gene3D" id="3.40.50.720">
    <property type="entry name" value="NAD(P)-binding Rossmann-like Domain"/>
    <property type="match status" value="1"/>
</dbReference>
<dbReference type="Pfam" id="PF02423">
    <property type="entry name" value="OCD_Mu_crystall"/>
    <property type="match status" value="1"/>
</dbReference>
<comment type="similarity">
    <text evidence="1">Belongs to the ornithine cyclodeaminase/mu-crystallin family.</text>
</comment>
<dbReference type="FunFam" id="3.40.50.720:FF:000311">
    <property type="entry name" value="Ornithine cyclodeaminase"/>
    <property type="match status" value="1"/>
</dbReference>
<gene>
    <name evidence="2" type="ORF">NCTC13079_01532</name>
</gene>
<dbReference type="GO" id="GO:0019752">
    <property type="term" value="P:carboxylic acid metabolic process"/>
    <property type="evidence" value="ECO:0007669"/>
    <property type="project" value="UniProtKB-ARBA"/>
</dbReference>
<dbReference type="GO" id="GO:0005737">
    <property type="term" value="C:cytoplasm"/>
    <property type="evidence" value="ECO:0007669"/>
    <property type="project" value="TreeGrafter"/>
</dbReference>
<dbReference type="InterPro" id="IPR036291">
    <property type="entry name" value="NAD(P)-bd_dom_sf"/>
</dbReference>
<name>A0A448V3H8_9FIRM</name>
<reference evidence="2 3" key="1">
    <citation type="submission" date="2018-12" db="EMBL/GenBank/DDBJ databases">
        <authorList>
            <consortium name="Pathogen Informatics"/>
        </authorList>
    </citation>
    <scope>NUCLEOTIDE SEQUENCE [LARGE SCALE GENOMIC DNA]</scope>
    <source>
        <strain evidence="2 3">NCTC13079</strain>
    </source>
</reference>
<evidence type="ECO:0000313" key="2">
    <source>
        <dbReference type="EMBL" id="VEJ36327.1"/>
    </source>
</evidence>
<accession>A0A448V3H8</accession>